<dbReference type="GeneID" id="32321701"/>
<evidence type="ECO:0000256" key="1">
    <source>
        <dbReference type="SAM" id="Coils"/>
    </source>
</evidence>
<feature type="transmembrane region" description="Helical" evidence="2">
    <location>
        <begin position="21"/>
        <end position="39"/>
    </location>
</feature>
<feature type="transmembrane region" description="Helical" evidence="2">
    <location>
        <begin position="360"/>
        <end position="379"/>
    </location>
</feature>
<reference evidence="3 4" key="1">
    <citation type="submission" date="2018-12" db="EMBL/GenBank/DDBJ databases">
        <authorList>
            <consortium name="Pathogen Informatics"/>
        </authorList>
    </citation>
    <scope>NUCLEOTIDE SEQUENCE [LARGE SCALE GENOMIC DNA]</scope>
    <source>
        <strain evidence="3 4">NCTC10207</strain>
    </source>
</reference>
<keyword evidence="1" id="KW-0175">Coiled coil</keyword>
<dbReference type="Proteomes" id="UP000282386">
    <property type="component" value="Chromosome"/>
</dbReference>
<feature type="transmembrane region" description="Helical" evidence="2">
    <location>
        <begin position="51"/>
        <end position="75"/>
    </location>
</feature>
<feature type="transmembrane region" description="Helical" evidence="2">
    <location>
        <begin position="386"/>
        <end position="408"/>
    </location>
</feature>
<protein>
    <recommendedName>
        <fullName evidence="5">Polysaccharide biosynthesis protein C-terminal domain-containing protein</fullName>
    </recommendedName>
</protein>
<feature type="transmembrane region" description="Helical" evidence="2">
    <location>
        <begin position="336"/>
        <end position="354"/>
    </location>
</feature>
<dbReference type="RefSeq" id="WP_037288746.1">
    <property type="nucleotide sequence ID" value="NZ_JPVS01000015.1"/>
</dbReference>
<gene>
    <name evidence="3" type="ORF">NCTC10207_00090</name>
</gene>
<keyword evidence="2" id="KW-0812">Transmembrane</keyword>
<sequence length="451" mass="50763">MAPTDAQEDATRKKLRLLYNFLLYVSPVALLMVVFPVVTPELGKYRLGDVPLVHVILAASITVPWLSQAACMPIYRAIELEHKRVAKNRQELTERLETELKEGTVEKVRQLKALLKTPAYQRVSDVAAFARNWPYIYLTTLPLIILFALPLIFIMHWSASAVVSYLILSVLNLAFAQLLVLPSLAKNQVDWFFAWLGYAAALLFFPIFWFLPPTAGIIVLLLCLRKNIRQLKVFSRTPIIHVAQDALRGFLTGSVLWADKYVLFVAAHGQINVVAIYISLIPCVLAYNYFFVAEADRVNLVIKKLWSTFEEKPFAQVTNTAKEATHVSNYAMVRSLTVAIFASVITGLIMLVAIPHVFPVGFAGIIAAGLFLVVTLCNYQIEFMGLYRISQLIGVAHLVLVCIIFAIMPNEGGYFPLILGEAILAIIAYTFYRRAWASPEHSLFWRRALAW</sequence>
<name>A0A7Z9D5W4_9MICC</name>
<evidence type="ECO:0000256" key="2">
    <source>
        <dbReference type="SAM" id="Phobius"/>
    </source>
</evidence>
<keyword evidence="2" id="KW-0472">Membrane</keyword>
<evidence type="ECO:0008006" key="5">
    <source>
        <dbReference type="Google" id="ProtNLM"/>
    </source>
</evidence>
<proteinExistence type="predicted"/>
<feature type="coiled-coil region" evidence="1">
    <location>
        <begin position="75"/>
        <end position="102"/>
    </location>
</feature>
<evidence type="ECO:0000313" key="4">
    <source>
        <dbReference type="Proteomes" id="UP000282386"/>
    </source>
</evidence>
<feature type="transmembrane region" description="Helical" evidence="2">
    <location>
        <begin position="135"/>
        <end position="156"/>
    </location>
</feature>
<accession>A0A7Z9D5W4</accession>
<keyword evidence="2" id="KW-1133">Transmembrane helix</keyword>
<feature type="transmembrane region" description="Helical" evidence="2">
    <location>
        <begin position="162"/>
        <end position="180"/>
    </location>
</feature>
<dbReference type="EMBL" id="LR134479">
    <property type="protein sequence ID" value="VEI22024.1"/>
    <property type="molecule type" value="Genomic_DNA"/>
</dbReference>
<evidence type="ECO:0000313" key="3">
    <source>
        <dbReference type="EMBL" id="VEI22024.1"/>
    </source>
</evidence>
<feature type="transmembrane region" description="Helical" evidence="2">
    <location>
        <begin position="414"/>
        <end position="432"/>
    </location>
</feature>
<organism evidence="3 4">
    <name type="scientific">Rothia aeria</name>
    <dbReference type="NCBI Taxonomy" id="172042"/>
    <lineage>
        <taxon>Bacteria</taxon>
        <taxon>Bacillati</taxon>
        <taxon>Actinomycetota</taxon>
        <taxon>Actinomycetes</taxon>
        <taxon>Micrococcales</taxon>
        <taxon>Micrococcaceae</taxon>
        <taxon>Rothia</taxon>
    </lineage>
</organism>
<feature type="transmembrane region" description="Helical" evidence="2">
    <location>
        <begin position="192"/>
        <end position="211"/>
    </location>
</feature>
<dbReference type="AlphaFoldDB" id="A0A7Z9D5W4"/>
<feature type="transmembrane region" description="Helical" evidence="2">
    <location>
        <begin position="261"/>
        <end position="287"/>
    </location>
</feature>